<dbReference type="Gene3D" id="3.50.50.100">
    <property type="match status" value="1"/>
</dbReference>
<dbReference type="Proteomes" id="UP001226574">
    <property type="component" value="Unassembled WGS sequence"/>
</dbReference>
<evidence type="ECO:0000256" key="4">
    <source>
        <dbReference type="ARBA" id="ARBA00023002"/>
    </source>
</evidence>
<dbReference type="PRINTS" id="PR00368">
    <property type="entry name" value="FADPNR"/>
</dbReference>
<evidence type="ECO:0000256" key="2">
    <source>
        <dbReference type="ARBA" id="ARBA00022630"/>
    </source>
</evidence>
<keyword evidence="4" id="KW-0560">Oxidoreductase</keyword>
<evidence type="ECO:0000256" key="3">
    <source>
        <dbReference type="ARBA" id="ARBA00022827"/>
    </source>
</evidence>
<comment type="caution">
    <text evidence="6">The sequence shown here is derived from an EMBL/GenBank/DDBJ whole genome shotgun (WGS) entry which is preliminary data.</text>
</comment>
<feature type="domain" description="FAD/NAD(P)-binding" evidence="5">
    <location>
        <begin position="6"/>
        <end position="286"/>
    </location>
</feature>
<proteinExistence type="inferred from homology"/>
<sequence length="358" mass="38985">MNTTTHTLIIGGGFAGATLAQELAKSNIATTLIDRKDYFEVTMATLRNIADYDKVKDTPRIRYQDFISGEFIQATVTELTENTAQLENGHSISFQQAIIATGSSYPSFSIAKSNHALTLEERNQELKNASLELAKAKTVLIIGAGAVGVELAGDIAYSYPNINVTLADSSDSVLASYSKKTQQKATKQLQALGVNIQTNHYYQHQNDTYIDKHTGHQLNADITYIAVGVKANSQFMQAQLNKCLSEHGLIKVNSDFQVTGTSSLWAIGDVANLKDLKLAAAAMPQAKELAANLIAKQQGKKTKAHKPMPEMGLIPIGQKKGVAQIPLFGTVTWQPLINFKNKDLLINYVFKGLAIKDI</sequence>
<protein>
    <submittedName>
        <fullName evidence="6">FAD-dependent oxidoreductase</fullName>
    </submittedName>
</protein>
<comment type="similarity">
    <text evidence="1">Belongs to the FAD-dependent oxidoreductase family.</text>
</comment>
<dbReference type="EMBL" id="JAVIFY010000004">
    <property type="protein sequence ID" value="MDQ9091481.1"/>
    <property type="molecule type" value="Genomic_DNA"/>
</dbReference>
<dbReference type="InterPro" id="IPR036188">
    <property type="entry name" value="FAD/NAD-bd_sf"/>
</dbReference>
<reference evidence="6 7" key="1">
    <citation type="submission" date="2023-08" db="EMBL/GenBank/DDBJ databases">
        <title>Pseudoalteromonas haloplanktis LL1 genome.</title>
        <authorList>
            <person name="Wu S."/>
        </authorList>
    </citation>
    <scope>NUCLEOTIDE SEQUENCE [LARGE SCALE GENOMIC DNA]</scope>
    <source>
        <strain evidence="6 7">LL1</strain>
    </source>
</reference>
<name>A0ABU1BAS9_PSEHA</name>
<evidence type="ECO:0000256" key="1">
    <source>
        <dbReference type="ARBA" id="ARBA00006442"/>
    </source>
</evidence>
<dbReference type="InterPro" id="IPR023753">
    <property type="entry name" value="FAD/NAD-binding_dom"/>
</dbReference>
<gene>
    <name evidence="6" type="ORF">RC083_07750</name>
</gene>
<keyword evidence="3" id="KW-0274">FAD</keyword>
<keyword evidence="7" id="KW-1185">Reference proteome</keyword>
<dbReference type="SUPFAM" id="SSF51905">
    <property type="entry name" value="FAD/NAD(P)-binding domain"/>
    <property type="match status" value="1"/>
</dbReference>
<keyword evidence="2" id="KW-0285">Flavoprotein</keyword>
<evidence type="ECO:0000259" key="5">
    <source>
        <dbReference type="Pfam" id="PF07992"/>
    </source>
</evidence>
<dbReference type="Pfam" id="PF07992">
    <property type="entry name" value="Pyr_redox_2"/>
    <property type="match status" value="1"/>
</dbReference>
<dbReference type="RefSeq" id="WP_309038747.1">
    <property type="nucleotide sequence ID" value="NZ_JAVIFY010000004.1"/>
</dbReference>
<dbReference type="PRINTS" id="PR00469">
    <property type="entry name" value="PNDRDTASEII"/>
</dbReference>
<dbReference type="PANTHER" id="PTHR43735">
    <property type="entry name" value="APOPTOSIS-INDUCING FACTOR 1"/>
    <property type="match status" value="1"/>
</dbReference>
<evidence type="ECO:0000313" key="7">
    <source>
        <dbReference type="Proteomes" id="UP001226574"/>
    </source>
</evidence>
<accession>A0ABU1BAS9</accession>
<evidence type="ECO:0000313" key="6">
    <source>
        <dbReference type="EMBL" id="MDQ9091481.1"/>
    </source>
</evidence>
<dbReference type="PANTHER" id="PTHR43735:SF3">
    <property type="entry name" value="FERROPTOSIS SUPPRESSOR PROTEIN 1"/>
    <property type="match status" value="1"/>
</dbReference>
<organism evidence="6 7">
    <name type="scientific">Pseudoalteromonas haloplanktis</name>
    <name type="common">Alteromonas haloplanktis</name>
    <dbReference type="NCBI Taxonomy" id="228"/>
    <lineage>
        <taxon>Bacteria</taxon>
        <taxon>Pseudomonadati</taxon>
        <taxon>Pseudomonadota</taxon>
        <taxon>Gammaproteobacteria</taxon>
        <taxon>Alteromonadales</taxon>
        <taxon>Pseudoalteromonadaceae</taxon>
        <taxon>Pseudoalteromonas</taxon>
    </lineage>
</organism>